<sequence>MKPSSSSTMRRISLVPVTLFWTVQVLVSLSRGNAALLPEEENVLEILQQRFNAPSWTGDACEADVSWIRCSNDSRHVSSLQLGSLNTSGSIPPEVAQLRNLEVLFMFSNKLTGPIPDLRNITGLTNLDLKENSLSGPILNTTAFTNITRIVLYENILTGGIPEDLFKHRRLKILYLGNNPLGGSLPDMSELTSMTEFSLPNISINGTIPESIQNMTQATLINLYDNPELKGQIPNLSALVNLQYLDFHNCSLTGPLQDLKAAPNLVSLILPLNDLGGTIPPSLFDNHPDLKYLELNNNSKISGEIPDTGGLTMVENFFLNDCNLTGPVPPLQKNLNLRYVGLQNNHLTSCPTDLRNLTELIIFDVSNNSITGTLPEVYPGNKINFLTFRRNNFHGGIPMTWTNLTSVLEFKVEYNNLSGVLQPETGNVGSLKVLLLNNNRFSGPIPKDLGRLNKLEILDLSHNQFTGQVPEELAALPNLRKVLLHSNKLDAIPEALIELQNRGLNLTYDPGLQVIRKKASAVSGGIIAGIAVGVAALIGGLLVLAFVVVRTRRKRRYGQLFKDSISTSIQAFSHKEIKRITDKYKIVLGRGGYGTVYYGKLPDGKEVAVKVRETASQQGAAEFLTEVRLLSKLHHRNLVPLVGYSLEGGQQTLVYEYMAQGTLHSHLYRRGGKALNGSKHQGLSWRTRLHIAVNAAKGLEYLHKDCNPPVIHRDVKASNILLTETLQAKISDLGLSKQLPEPKEEESTATGISTAVKGTFGYLDPEYFVRHRLTIKSDVFSFGVVLLELITGRRPGNQDFPDADQDTTLIEWVQASVCKMDVESVVDPAIGSAYKRDVMLEVVNTALSCVLPDSGARPDMSSVQLVLTEALQVENAEALRVENESTPAERTFQTLPLSGPLSFAHFQPSLSSPESAITTLAPR</sequence>
<gene>
    <name evidence="16" type="ORF">R1sor_011666</name>
</gene>
<reference evidence="16 17" key="1">
    <citation type="submission" date="2024-09" db="EMBL/GenBank/DDBJ databases">
        <title>Chromosome-scale assembly of Riccia sorocarpa.</title>
        <authorList>
            <person name="Paukszto L."/>
        </authorList>
    </citation>
    <scope>NUCLEOTIDE SEQUENCE [LARGE SCALE GENOMIC DNA]</scope>
    <source>
        <strain evidence="16">LP-2024</strain>
        <tissue evidence="16">Aerial parts of the thallus</tissue>
    </source>
</reference>
<keyword evidence="7 12" id="KW-0547">Nucleotide-binding</keyword>
<dbReference type="Gene3D" id="1.10.510.10">
    <property type="entry name" value="Transferase(Phosphotransferase) domain 1"/>
    <property type="match status" value="1"/>
</dbReference>
<evidence type="ECO:0000256" key="2">
    <source>
        <dbReference type="ARBA" id="ARBA00022527"/>
    </source>
</evidence>
<keyword evidence="17" id="KW-1185">Reference proteome</keyword>
<dbReference type="SMART" id="SM00220">
    <property type="entry name" value="S_TKc"/>
    <property type="match status" value="1"/>
</dbReference>
<dbReference type="InterPro" id="IPR011009">
    <property type="entry name" value="Kinase-like_dom_sf"/>
</dbReference>
<evidence type="ECO:0000256" key="13">
    <source>
        <dbReference type="SAM" id="Phobius"/>
    </source>
</evidence>
<feature type="binding site" evidence="12">
    <location>
        <position position="610"/>
    </location>
    <ligand>
        <name>ATP</name>
        <dbReference type="ChEBI" id="CHEBI:30616"/>
    </ligand>
</feature>
<keyword evidence="2" id="KW-0723">Serine/threonine-protein kinase</keyword>
<dbReference type="Proteomes" id="UP001633002">
    <property type="component" value="Unassembled WGS sequence"/>
</dbReference>
<evidence type="ECO:0000256" key="7">
    <source>
        <dbReference type="ARBA" id="ARBA00022741"/>
    </source>
</evidence>
<dbReference type="InterPro" id="IPR051824">
    <property type="entry name" value="LRR_Rcpt-Like_S/T_Kinase"/>
</dbReference>
<evidence type="ECO:0000313" key="16">
    <source>
        <dbReference type="EMBL" id="KAL3697590.1"/>
    </source>
</evidence>
<keyword evidence="10 13" id="KW-1133">Transmembrane helix</keyword>
<proteinExistence type="predicted"/>
<dbReference type="PROSITE" id="PS50011">
    <property type="entry name" value="PROTEIN_KINASE_DOM"/>
    <property type="match status" value="1"/>
</dbReference>
<dbReference type="InterPro" id="IPR001245">
    <property type="entry name" value="Ser-Thr/Tyr_kinase_cat_dom"/>
</dbReference>
<dbReference type="Gene3D" id="3.80.10.10">
    <property type="entry name" value="Ribonuclease Inhibitor"/>
    <property type="match status" value="3"/>
</dbReference>
<dbReference type="InterPro" id="IPR001611">
    <property type="entry name" value="Leu-rich_rpt"/>
</dbReference>
<dbReference type="Gene3D" id="3.30.200.20">
    <property type="entry name" value="Phosphorylase Kinase, domain 1"/>
    <property type="match status" value="1"/>
</dbReference>
<dbReference type="PANTHER" id="PTHR48006">
    <property type="entry name" value="LEUCINE-RICH REPEAT-CONTAINING PROTEIN DDB_G0281931-RELATED"/>
    <property type="match status" value="1"/>
</dbReference>
<dbReference type="GO" id="GO:0004674">
    <property type="term" value="F:protein serine/threonine kinase activity"/>
    <property type="evidence" value="ECO:0007669"/>
    <property type="project" value="UniProtKB-KW"/>
</dbReference>
<evidence type="ECO:0000256" key="4">
    <source>
        <dbReference type="ARBA" id="ARBA00022679"/>
    </source>
</evidence>
<feature type="chain" id="PRO_5044825662" description="Protein kinase domain-containing protein" evidence="14">
    <location>
        <begin position="35"/>
        <end position="923"/>
    </location>
</feature>
<dbReference type="FunFam" id="1.10.510.10:FF:000095">
    <property type="entry name" value="protein STRUBBELIG-RECEPTOR FAMILY 8"/>
    <property type="match status" value="1"/>
</dbReference>
<keyword evidence="9 12" id="KW-0067">ATP-binding</keyword>
<dbReference type="GO" id="GO:0016020">
    <property type="term" value="C:membrane"/>
    <property type="evidence" value="ECO:0007669"/>
    <property type="project" value="UniProtKB-SubCell"/>
</dbReference>
<feature type="domain" description="Protein kinase" evidence="15">
    <location>
        <begin position="582"/>
        <end position="871"/>
    </location>
</feature>
<keyword evidence="3" id="KW-0433">Leucine-rich repeat</keyword>
<evidence type="ECO:0000256" key="9">
    <source>
        <dbReference type="ARBA" id="ARBA00022840"/>
    </source>
</evidence>
<evidence type="ECO:0000256" key="1">
    <source>
        <dbReference type="ARBA" id="ARBA00004370"/>
    </source>
</evidence>
<dbReference type="InterPro" id="IPR032675">
    <property type="entry name" value="LRR_dom_sf"/>
</dbReference>
<dbReference type="PANTHER" id="PTHR48006:SF84">
    <property type="entry name" value="REPEAT TRANSMEMBRANE PROTEIN KINASE, PUTATIVE, EXPRESSED-RELATED"/>
    <property type="match status" value="1"/>
</dbReference>
<keyword evidence="4" id="KW-0808">Transferase</keyword>
<evidence type="ECO:0000256" key="8">
    <source>
        <dbReference type="ARBA" id="ARBA00022777"/>
    </source>
</evidence>
<keyword evidence="8" id="KW-0418">Kinase</keyword>
<dbReference type="InterPro" id="IPR003591">
    <property type="entry name" value="Leu-rich_rpt_typical-subtyp"/>
</dbReference>
<evidence type="ECO:0000256" key="11">
    <source>
        <dbReference type="ARBA" id="ARBA00023136"/>
    </source>
</evidence>
<feature type="signal peptide" evidence="14">
    <location>
        <begin position="1"/>
        <end position="34"/>
    </location>
</feature>
<dbReference type="InterPro" id="IPR000719">
    <property type="entry name" value="Prot_kinase_dom"/>
</dbReference>
<dbReference type="SMART" id="SM00369">
    <property type="entry name" value="LRR_TYP"/>
    <property type="match status" value="3"/>
</dbReference>
<evidence type="ECO:0000256" key="3">
    <source>
        <dbReference type="ARBA" id="ARBA00022614"/>
    </source>
</evidence>
<evidence type="ECO:0000259" key="15">
    <source>
        <dbReference type="PROSITE" id="PS50011"/>
    </source>
</evidence>
<protein>
    <recommendedName>
        <fullName evidence="15">Protein kinase domain-containing protein</fullName>
    </recommendedName>
</protein>
<dbReference type="Pfam" id="PF07714">
    <property type="entry name" value="PK_Tyr_Ser-Thr"/>
    <property type="match status" value="1"/>
</dbReference>
<accession>A0ABD3I1H6</accession>
<dbReference type="AlphaFoldDB" id="A0ABD3I1H6"/>
<dbReference type="InterPro" id="IPR008271">
    <property type="entry name" value="Ser/Thr_kinase_AS"/>
</dbReference>
<evidence type="ECO:0000256" key="6">
    <source>
        <dbReference type="ARBA" id="ARBA00022737"/>
    </source>
</evidence>
<keyword evidence="11 13" id="KW-0472">Membrane</keyword>
<keyword evidence="14" id="KW-0732">Signal</keyword>
<evidence type="ECO:0000256" key="5">
    <source>
        <dbReference type="ARBA" id="ARBA00022692"/>
    </source>
</evidence>
<name>A0ABD3I1H6_9MARC</name>
<evidence type="ECO:0000256" key="12">
    <source>
        <dbReference type="PROSITE-ProRule" id="PRU10141"/>
    </source>
</evidence>
<evidence type="ECO:0000313" key="17">
    <source>
        <dbReference type="Proteomes" id="UP001633002"/>
    </source>
</evidence>
<dbReference type="PROSITE" id="PS00108">
    <property type="entry name" value="PROTEIN_KINASE_ST"/>
    <property type="match status" value="1"/>
</dbReference>
<keyword evidence="5 13" id="KW-0812">Transmembrane</keyword>
<evidence type="ECO:0000256" key="10">
    <source>
        <dbReference type="ARBA" id="ARBA00022989"/>
    </source>
</evidence>
<dbReference type="InterPro" id="IPR017441">
    <property type="entry name" value="Protein_kinase_ATP_BS"/>
</dbReference>
<dbReference type="SUPFAM" id="SSF52058">
    <property type="entry name" value="L domain-like"/>
    <property type="match status" value="2"/>
</dbReference>
<evidence type="ECO:0000256" key="14">
    <source>
        <dbReference type="SAM" id="SignalP"/>
    </source>
</evidence>
<comment type="subcellular location">
    <subcellularLocation>
        <location evidence="1">Membrane</location>
    </subcellularLocation>
</comment>
<dbReference type="SUPFAM" id="SSF56112">
    <property type="entry name" value="Protein kinase-like (PK-like)"/>
    <property type="match status" value="1"/>
</dbReference>
<keyword evidence="6" id="KW-0677">Repeat</keyword>
<dbReference type="Pfam" id="PF13855">
    <property type="entry name" value="LRR_8"/>
    <property type="match status" value="1"/>
</dbReference>
<dbReference type="PROSITE" id="PS00107">
    <property type="entry name" value="PROTEIN_KINASE_ATP"/>
    <property type="match status" value="1"/>
</dbReference>
<comment type="caution">
    <text evidence="16">The sequence shown here is derived from an EMBL/GenBank/DDBJ whole genome shotgun (WGS) entry which is preliminary data.</text>
</comment>
<organism evidence="16 17">
    <name type="scientific">Riccia sorocarpa</name>
    <dbReference type="NCBI Taxonomy" id="122646"/>
    <lineage>
        <taxon>Eukaryota</taxon>
        <taxon>Viridiplantae</taxon>
        <taxon>Streptophyta</taxon>
        <taxon>Embryophyta</taxon>
        <taxon>Marchantiophyta</taxon>
        <taxon>Marchantiopsida</taxon>
        <taxon>Marchantiidae</taxon>
        <taxon>Marchantiales</taxon>
        <taxon>Ricciaceae</taxon>
        <taxon>Riccia</taxon>
    </lineage>
</organism>
<dbReference type="FunFam" id="3.30.200.20:FF:000039">
    <property type="entry name" value="receptor-like protein kinase FERONIA"/>
    <property type="match status" value="1"/>
</dbReference>
<dbReference type="EMBL" id="JBJQOH010000002">
    <property type="protein sequence ID" value="KAL3697590.1"/>
    <property type="molecule type" value="Genomic_DNA"/>
</dbReference>
<dbReference type="CDD" id="cd14066">
    <property type="entry name" value="STKc_IRAK"/>
    <property type="match status" value="1"/>
</dbReference>
<dbReference type="GO" id="GO:0005524">
    <property type="term" value="F:ATP binding"/>
    <property type="evidence" value="ECO:0007669"/>
    <property type="project" value="UniProtKB-UniRule"/>
</dbReference>
<feature type="transmembrane region" description="Helical" evidence="13">
    <location>
        <begin position="526"/>
        <end position="549"/>
    </location>
</feature>